<dbReference type="InterPro" id="IPR050463">
    <property type="entry name" value="Gfo/Idh/MocA_oxidrdct_glycsds"/>
</dbReference>
<feature type="domain" description="GFO/IDH/MocA-like oxidoreductase" evidence="3">
    <location>
        <begin position="138"/>
        <end position="252"/>
    </location>
</feature>
<dbReference type="PANTHER" id="PTHR43818">
    <property type="entry name" value="BCDNA.GH03377"/>
    <property type="match status" value="1"/>
</dbReference>
<dbReference type="Gene3D" id="3.30.360.10">
    <property type="entry name" value="Dihydrodipicolinate Reductase, domain 2"/>
    <property type="match status" value="1"/>
</dbReference>
<accession>A0A6G7Y4Z4</accession>
<dbReference type="Pfam" id="PF22725">
    <property type="entry name" value="GFO_IDH_MocA_C3"/>
    <property type="match status" value="1"/>
</dbReference>
<organism evidence="4 5">
    <name type="scientific">Propioniciclava coleopterorum</name>
    <dbReference type="NCBI Taxonomy" id="2714937"/>
    <lineage>
        <taxon>Bacteria</taxon>
        <taxon>Bacillati</taxon>
        <taxon>Actinomycetota</taxon>
        <taxon>Actinomycetes</taxon>
        <taxon>Propionibacteriales</taxon>
        <taxon>Propionibacteriaceae</taxon>
        <taxon>Propioniciclava</taxon>
    </lineage>
</organism>
<dbReference type="Proteomes" id="UP000501058">
    <property type="component" value="Chromosome"/>
</dbReference>
<dbReference type="GO" id="GO:0016491">
    <property type="term" value="F:oxidoreductase activity"/>
    <property type="evidence" value="ECO:0007669"/>
    <property type="project" value="UniProtKB-KW"/>
</dbReference>
<feature type="domain" description="Gfo/Idh/MocA-like oxidoreductase N-terminal" evidence="2">
    <location>
        <begin position="4"/>
        <end position="124"/>
    </location>
</feature>
<dbReference type="Pfam" id="PF01408">
    <property type="entry name" value="GFO_IDH_MocA"/>
    <property type="match status" value="1"/>
</dbReference>
<dbReference type="SUPFAM" id="SSF51735">
    <property type="entry name" value="NAD(P)-binding Rossmann-fold domains"/>
    <property type="match status" value="1"/>
</dbReference>
<keyword evidence="1" id="KW-0560">Oxidoreductase</keyword>
<dbReference type="EMBL" id="CP049865">
    <property type="protein sequence ID" value="QIK71736.1"/>
    <property type="molecule type" value="Genomic_DNA"/>
</dbReference>
<dbReference type="SUPFAM" id="SSF55347">
    <property type="entry name" value="Glyceraldehyde-3-phosphate dehydrogenase-like, C-terminal domain"/>
    <property type="match status" value="1"/>
</dbReference>
<sequence length="329" mass="34736">MDTVRWGIIGVGDVTEAKSGPGFQRAAGSELVAVMRRSPGMAQDYAARHGVPRWYSDADALIHDPEVDAVYVATPPDSHADYAIRVARAGKPVYVEKPMARTAAECRAMIDASASAHAPLFVAYYRRAMPRFVQAAEVAHADLGELRTVTVRLRRPAAQDAALPWRLDPAVAGGGLFVDLASHTLDWLDHALGPLGDVHGVATHPLAGPGSAETSVAASFRIGDITGTGSWDFASDGVEDLIEIGGTAGTLRLSSFGTEPLQLTRGATTTTIEAPYPDVVQQPLIQQIVDHLTGRGSTPVSTGATALRTATVVDTVLAGYRAEHGIRFV</sequence>
<evidence type="ECO:0000313" key="4">
    <source>
        <dbReference type="EMBL" id="QIK71736.1"/>
    </source>
</evidence>
<dbReference type="KEGG" id="prv:G7070_04915"/>
<dbReference type="GO" id="GO:0000166">
    <property type="term" value="F:nucleotide binding"/>
    <property type="evidence" value="ECO:0007669"/>
    <property type="project" value="InterPro"/>
</dbReference>
<evidence type="ECO:0000259" key="3">
    <source>
        <dbReference type="Pfam" id="PF22725"/>
    </source>
</evidence>
<keyword evidence="5" id="KW-1185">Reference proteome</keyword>
<dbReference type="AlphaFoldDB" id="A0A6G7Y4Z4"/>
<reference evidence="4 5" key="1">
    <citation type="submission" date="2020-03" db="EMBL/GenBank/DDBJ databases">
        <title>Propioniciclava sp. nov., isolated from Hydrophilus acuminatus.</title>
        <authorList>
            <person name="Hyun D.-W."/>
            <person name="Bae J.-W."/>
        </authorList>
    </citation>
    <scope>NUCLEOTIDE SEQUENCE [LARGE SCALE GENOMIC DNA]</scope>
    <source>
        <strain evidence="4 5">HDW11</strain>
    </source>
</reference>
<proteinExistence type="predicted"/>
<name>A0A6G7Y4Z4_9ACTN</name>
<evidence type="ECO:0000256" key="1">
    <source>
        <dbReference type="ARBA" id="ARBA00023002"/>
    </source>
</evidence>
<dbReference type="InterPro" id="IPR000683">
    <property type="entry name" value="Gfo/Idh/MocA-like_OxRdtase_N"/>
</dbReference>
<dbReference type="RefSeq" id="WP_166232426.1">
    <property type="nucleotide sequence ID" value="NZ_CP049865.1"/>
</dbReference>
<dbReference type="InterPro" id="IPR036291">
    <property type="entry name" value="NAD(P)-bd_dom_sf"/>
</dbReference>
<evidence type="ECO:0000259" key="2">
    <source>
        <dbReference type="Pfam" id="PF01408"/>
    </source>
</evidence>
<evidence type="ECO:0000313" key="5">
    <source>
        <dbReference type="Proteomes" id="UP000501058"/>
    </source>
</evidence>
<dbReference type="InterPro" id="IPR055170">
    <property type="entry name" value="GFO_IDH_MocA-like_dom"/>
</dbReference>
<dbReference type="PANTHER" id="PTHR43818:SF11">
    <property type="entry name" value="BCDNA.GH03377"/>
    <property type="match status" value="1"/>
</dbReference>
<protein>
    <submittedName>
        <fullName evidence="4">Gfo/Idh/MocA family oxidoreductase</fullName>
    </submittedName>
</protein>
<gene>
    <name evidence="4" type="ORF">G7070_04915</name>
</gene>
<dbReference type="Gene3D" id="3.40.50.720">
    <property type="entry name" value="NAD(P)-binding Rossmann-like Domain"/>
    <property type="match status" value="1"/>
</dbReference>